<feature type="transmembrane region" description="Helical" evidence="10">
    <location>
        <begin position="357"/>
        <end position="377"/>
    </location>
</feature>
<evidence type="ECO:0000313" key="13">
    <source>
        <dbReference type="Proteomes" id="UP000053911"/>
    </source>
</evidence>
<feature type="transmembrane region" description="Helical" evidence="10">
    <location>
        <begin position="212"/>
        <end position="230"/>
    </location>
</feature>
<evidence type="ECO:0000256" key="9">
    <source>
        <dbReference type="ARBA" id="ARBA00023201"/>
    </source>
</evidence>
<feature type="transmembrane region" description="Helical" evidence="10">
    <location>
        <begin position="114"/>
        <end position="133"/>
    </location>
</feature>
<keyword evidence="7" id="KW-0406">Ion transport</keyword>
<dbReference type="PATRIC" id="fig|172049.5.peg.996"/>
<evidence type="ECO:0000256" key="10">
    <source>
        <dbReference type="SAM" id="Phobius"/>
    </source>
</evidence>
<reference evidence="13" key="1">
    <citation type="journal article" date="2015" name="MBio">
        <title>Genome-Resolved Metagenomic Analysis Reveals Roles for Candidate Phyla and Other Microbial Community Members in Biogeochemical Transformations in Oil Reservoirs.</title>
        <authorList>
            <person name="Hu P."/>
            <person name="Tom L."/>
            <person name="Singh A."/>
            <person name="Thomas B.C."/>
            <person name="Baker B.J."/>
            <person name="Piceno Y.M."/>
            <person name="Andersen G.L."/>
            <person name="Banfield J.F."/>
        </authorList>
    </citation>
    <scope>NUCLEOTIDE SEQUENCE [LARGE SCALE GENOMIC DNA]</scope>
</reference>
<keyword evidence="6" id="KW-0915">Sodium</keyword>
<feature type="transmembrane region" description="Helical" evidence="10">
    <location>
        <begin position="145"/>
        <end position="168"/>
    </location>
</feature>
<dbReference type="EMBL" id="LGFD01000005">
    <property type="protein sequence ID" value="KUK18334.1"/>
    <property type="molecule type" value="Genomic_DNA"/>
</dbReference>
<dbReference type="GO" id="GO:1902600">
    <property type="term" value="P:proton transmembrane transport"/>
    <property type="evidence" value="ECO:0007669"/>
    <property type="project" value="InterPro"/>
</dbReference>
<organism evidence="12 13">
    <name type="scientific">Thermococcus sibiricus</name>
    <dbReference type="NCBI Taxonomy" id="172049"/>
    <lineage>
        <taxon>Archaea</taxon>
        <taxon>Methanobacteriati</taxon>
        <taxon>Methanobacteriota</taxon>
        <taxon>Thermococci</taxon>
        <taxon>Thermococcales</taxon>
        <taxon>Thermococcaceae</taxon>
        <taxon>Thermococcus</taxon>
    </lineage>
</organism>
<feature type="transmembrane region" description="Helical" evidence="10">
    <location>
        <begin position="6"/>
        <end position="22"/>
    </location>
</feature>
<comment type="caution">
    <text evidence="12">The sequence shown here is derived from an EMBL/GenBank/DDBJ whole genome shotgun (WGS) entry which is preliminary data.</text>
</comment>
<evidence type="ECO:0000256" key="1">
    <source>
        <dbReference type="ARBA" id="ARBA00004141"/>
    </source>
</evidence>
<feature type="domain" description="Cation/H+ exchanger transmembrane" evidence="11">
    <location>
        <begin position="13"/>
        <end position="377"/>
    </location>
</feature>
<evidence type="ECO:0000256" key="7">
    <source>
        <dbReference type="ARBA" id="ARBA00023065"/>
    </source>
</evidence>
<feature type="transmembrane region" description="Helical" evidence="10">
    <location>
        <begin position="180"/>
        <end position="200"/>
    </location>
</feature>
<feature type="transmembrane region" description="Helical" evidence="10">
    <location>
        <begin position="323"/>
        <end position="345"/>
    </location>
</feature>
<feature type="transmembrane region" description="Helical" evidence="10">
    <location>
        <begin position="29"/>
        <end position="47"/>
    </location>
</feature>
<dbReference type="AlphaFoldDB" id="A0A101END4"/>
<keyword evidence="3" id="KW-0050">Antiport</keyword>
<dbReference type="Gene3D" id="1.20.1530.20">
    <property type="match status" value="1"/>
</dbReference>
<protein>
    <submittedName>
        <fullName evidence="12">NapA-type sodium/hydrogen antiporter</fullName>
    </submittedName>
</protein>
<dbReference type="InterPro" id="IPR038770">
    <property type="entry name" value="Na+/solute_symporter_sf"/>
</dbReference>
<feature type="transmembrane region" description="Helical" evidence="10">
    <location>
        <begin position="294"/>
        <end position="316"/>
    </location>
</feature>
<feature type="transmembrane region" description="Helical" evidence="10">
    <location>
        <begin position="53"/>
        <end position="70"/>
    </location>
</feature>
<proteinExistence type="predicted"/>
<feature type="transmembrane region" description="Helical" evidence="10">
    <location>
        <begin position="82"/>
        <end position="102"/>
    </location>
</feature>
<dbReference type="Pfam" id="PF00999">
    <property type="entry name" value="Na_H_Exchanger"/>
    <property type="match status" value="1"/>
</dbReference>
<evidence type="ECO:0000256" key="5">
    <source>
        <dbReference type="ARBA" id="ARBA00022989"/>
    </source>
</evidence>
<comment type="subcellular location">
    <subcellularLocation>
        <location evidence="1">Membrane</location>
        <topology evidence="1">Multi-pass membrane protein</topology>
    </subcellularLocation>
</comment>
<evidence type="ECO:0000256" key="6">
    <source>
        <dbReference type="ARBA" id="ARBA00023053"/>
    </source>
</evidence>
<keyword evidence="4 10" id="KW-0812">Transmembrane</keyword>
<evidence type="ECO:0000256" key="4">
    <source>
        <dbReference type="ARBA" id="ARBA00022692"/>
    </source>
</evidence>
<dbReference type="RefSeq" id="WP_283217287.1">
    <property type="nucleotide sequence ID" value="NZ_LGFD01000005.1"/>
</dbReference>
<accession>A0A101END4</accession>
<evidence type="ECO:0000259" key="11">
    <source>
        <dbReference type="Pfam" id="PF00999"/>
    </source>
</evidence>
<evidence type="ECO:0000256" key="3">
    <source>
        <dbReference type="ARBA" id="ARBA00022449"/>
    </source>
</evidence>
<dbReference type="PANTHER" id="PTHR43562">
    <property type="entry name" value="NAPA-TYPE SODIUM/HYDROGEN ANTIPORTER"/>
    <property type="match status" value="1"/>
</dbReference>
<keyword evidence="8 10" id="KW-0472">Membrane</keyword>
<name>A0A101END4_9EURY</name>
<dbReference type="PANTHER" id="PTHR43562:SF3">
    <property type="entry name" value="SODIUM ION_PROTON EXCHANGER (EUROFUNG)"/>
    <property type="match status" value="1"/>
</dbReference>
<keyword evidence="9" id="KW-0739">Sodium transport</keyword>
<evidence type="ECO:0000256" key="8">
    <source>
        <dbReference type="ARBA" id="ARBA00023136"/>
    </source>
</evidence>
<dbReference type="GO" id="GO:0016020">
    <property type="term" value="C:membrane"/>
    <property type="evidence" value="ECO:0007669"/>
    <property type="project" value="UniProtKB-SubCell"/>
</dbReference>
<evidence type="ECO:0000313" key="12">
    <source>
        <dbReference type="EMBL" id="KUK18334.1"/>
    </source>
</evidence>
<gene>
    <name evidence="12" type="ORF">XD54_0425</name>
</gene>
<keyword evidence="2" id="KW-0813">Transport</keyword>
<dbReference type="GO" id="GO:0006814">
    <property type="term" value="P:sodium ion transport"/>
    <property type="evidence" value="ECO:0007669"/>
    <property type="project" value="UniProtKB-KW"/>
</dbReference>
<evidence type="ECO:0000256" key="2">
    <source>
        <dbReference type="ARBA" id="ARBA00022448"/>
    </source>
</evidence>
<dbReference type="InterPro" id="IPR006153">
    <property type="entry name" value="Cation/H_exchanger_TM"/>
</dbReference>
<feature type="transmembrane region" description="Helical" evidence="10">
    <location>
        <begin position="264"/>
        <end position="288"/>
    </location>
</feature>
<dbReference type="GO" id="GO:0015297">
    <property type="term" value="F:antiporter activity"/>
    <property type="evidence" value="ECO:0007669"/>
    <property type="project" value="UniProtKB-KW"/>
</dbReference>
<keyword evidence="5 10" id="KW-1133">Transmembrane helix</keyword>
<sequence length="380" mass="40970">MDVFLELAVILIVAKLFGYIATKAKMPGALGQLIGGMLIGPSILNIVSYSEGVHLISEIGVVLLLFLAGLETDVEEFKRVGVPSFLIALGGVAIPFVMGYFLSEWFGYERTEALFLGGILTATSVGLTVSILMEMKKLRTKEGTAILAGAVVDDILGIILLTTLIAMYRKGHVYIEDVGILIGEVAVFFVVSWLVGKPIVKEFLSLSERIDLPETLTAFALAITLIFAYIAEQFRIAGITGAYLAGVLIAQTDEAKRISNRMITVSYSLFVPVFLVGIGIKTDISIILHAGTFAILYSVIAIIGKIVGCGVGALLARFKPKEALRVGIGMIPRMEVALIMANVALTENVFDKGIFPIPVTMVIITTIITPPLLKWIFSRD</sequence>
<dbReference type="Proteomes" id="UP000053911">
    <property type="component" value="Unassembled WGS sequence"/>
</dbReference>